<keyword evidence="1" id="KW-1133">Transmembrane helix</keyword>
<gene>
    <name evidence="2" type="ORF">PAUR_b0655</name>
</gene>
<evidence type="ECO:0000313" key="3">
    <source>
        <dbReference type="Proteomes" id="UP000615755"/>
    </source>
</evidence>
<reference evidence="2 3" key="1">
    <citation type="submission" date="2015-03" db="EMBL/GenBank/DDBJ databases">
        <title>Genome sequence of Pseudoalteromonas aurantia.</title>
        <authorList>
            <person name="Xie B.-B."/>
            <person name="Rong J.-C."/>
            <person name="Qin Q.-L."/>
            <person name="Zhang Y.-Z."/>
        </authorList>
    </citation>
    <scope>NUCLEOTIDE SEQUENCE [LARGE SCALE GENOMIC DNA]</scope>
    <source>
        <strain evidence="2 3">208</strain>
    </source>
</reference>
<keyword evidence="1" id="KW-0472">Membrane</keyword>
<keyword evidence="1" id="KW-0812">Transmembrane</keyword>
<evidence type="ECO:0000256" key="1">
    <source>
        <dbReference type="SAM" id="Phobius"/>
    </source>
</evidence>
<name>A0ABR9EHW7_9GAMM</name>
<protein>
    <submittedName>
        <fullName evidence="2">Uncharacterized protein</fullName>
    </submittedName>
</protein>
<dbReference type="EMBL" id="AQGV01000015">
    <property type="protein sequence ID" value="MBE0370589.1"/>
    <property type="molecule type" value="Genomic_DNA"/>
</dbReference>
<accession>A0ABR9EHW7</accession>
<dbReference type="Proteomes" id="UP000615755">
    <property type="component" value="Unassembled WGS sequence"/>
</dbReference>
<feature type="transmembrane region" description="Helical" evidence="1">
    <location>
        <begin position="6"/>
        <end position="24"/>
    </location>
</feature>
<organism evidence="2 3">
    <name type="scientific">Pseudoalteromonas aurantia 208</name>
    <dbReference type="NCBI Taxonomy" id="1314867"/>
    <lineage>
        <taxon>Bacteria</taxon>
        <taxon>Pseudomonadati</taxon>
        <taxon>Pseudomonadota</taxon>
        <taxon>Gammaproteobacteria</taxon>
        <taxon>Alteromonadales</taxon>
        <taxon>Pseudoalteromonadaceae</taxon>
        <taxon>Pseudoalteromonas</taxon>
    </lineage>
</organism>
<keyword evidence="3" id="KW-1185">Reference proteome</keyword>
<comment type="caution">
    <text evidence="2">The sequence shown here is derived from an EMBL/GenBank/DDBJ whole genome shotgun (WGS) entry which is preliminary data.</text>
</comment>
<evidence type="ECO:0000313" key="2">
    <source>
        <dbReference type="EMBL" id="MBE0370589.1"/>
    </source>
</evidence>
<sequence>MLNTEAAYLLSFIVVFLMFVVLDVKCNGKFMYLDGKKH</sequence>
<proteinExistence type="predicted"/>